<dbReference type="PANTHER" id="PTHR10655:SF17">
    <property type="entry name" value="LYSOPHOSPHOLIPASE-LIKE PROTEIN 1"/>
    <property type="match status" value="1"/>
</dbReference>
<dbReference type="Pfam" id="PF02230">
    <property type="entry name" value="Abhydrolase_2"/>
    <property type="match status" value="1"/>
</dbReference>
<keyword evidence="5" id="KW-1185">Reference proteome</keyword>
<evidence type="ECO:0000259" key="3">
    <source>
        <dbReference type="Pfam" id="PF02230"/>
    </source>
</evidence>
<dbReference type="Gene3D" id="3.40.50.1820">
    <property type="entry name" value="alpha/beta hydrolase"/>
    <property type="match status" value="1"/>
</dbReference>
<dbReference type="Proteomes" id="UP000268016">
    <property type="component" value="Unassembled WGS sequence"/>
</dbReference>
<dbReference type="GO" id="GO:0016787">
    <property type="term" value="F:hydrolase activity"/>
    <property type="evidence" value="ECO:0007669"/>
    <property type="project" value="UniProtKB-KW"/>
</dbReference>
<evidence type="ECO:0000256" key="1">
    <source>
        <dbReference type="ARBA" id="ARBA00006499"/>
    </source>
</evidence>
<evidence type="ECO:0000256" key="2">
    <source>
        <dbReference type="ARBA" id="ARBA00022801"/>
    </source>
</evidence>
<accession>A0A3N2R9D5</accession>
<feature type="domain" description="Phospholipase/carboxylesterase/thioesterase" evidence="3">
    <location>
        <begin position="16"/>
        <end position="216"/>
    </location>
</feature>
<comment type="similarity">
    <text evidence="1">Belongs to the AB hydrolase superfamily. AB hydrolase 2 family.</text>
</comment>
<dbReference type="AlphaFoldDB" id="A0A3N2R9D5"/>
<dbReference type="InterPro" id="IPR003140">
    <property type="entry name" value="PLipase/COase/thioEstase"/>
</dbReference>
<evidence type="ECO:0000313" key="5">
    <source>
        <dbReference type="Proteomes" id="UP000268016"/>
    </source>
</evidence>
<comment type="caution">
    <text evidence="4">The sequence shown here is derived from an EMBL/GenBank/DDBJ whole genome shotgun (WGS) entry which is preliminary data.</text>
</comment>
<dbReference type="PANTHER" id="PTHR10655">
    <property type="entry name" value="LYSOPHOSPHOLIPASE-RELATED"/>
    <property type="match status" value="1"/>
</dbReference>
<keyword evidence="2 4" id="KW-0378">Hydrolase</keyword>
<evidence type="ECO:0000313" key="4">
    <source>
        <dbReference type="EMBL" id="ROU04082.1"/>
    </source>
</evidence>
<name>A0A3N2R9D5_9RHOB</name>
<organism evidence="4 5">
    <name type="scientific">Histidinibacterium lentulum</name>
    <dbReference type="NCBI Taxonomy" id="2480588"/>
    <lineage>
        <taxon>Bacteria</taxon>
        <taxon>Pseudomonadati</taxon>
        <taxon>Pseudomonadota</taxon>
        <taxon>Alphaproteobacteria</taxon>
        <taxon>Rhodobacterales</taxon>
        <taxon>Paracoccaceae</taxon>
        <taxon>Histidinibacterium</taxon>
    </lineage>
</organism>
<dbReference type="SUPFAM" id="SSF53474">
    <property type="entry name" value="alpha/beta-Hydrolases"/>
    <property type="match status" value="1"/>
</dbReference>
<dbReference type="OrthoDB" id="9801763at2"/>
<proteinExistence type="inferred from homology"/>
<dbReference type="InterPro" id="IPR029058">
    <property type="entry name" value="AB_hydrolase_fold"/>
</dbReference>
<gene>
    <name evidence="4" type="ORF">EAT49_01395</name>
</gene>
<protein>
    <submittedName>
        <fullName evidence="4">Alpha/beta fold hydrolase</fullName>
    </submittedName>
</protein>
<reference evidence="4 5" key="1">
    <citation type="submission" date="2018-10" db="EMBL/GenBank/DDBJ databases">
        <title>Histidinibacterium lentulum gen. nov., sp. nov., a marine bacterium from the culture broth of Picochlorum sp. 122.</title>
        <authorList>
            <person name="Wang G."/>
        </authorList>
    </citation>
    <scope>NUCLEOTIDE SEQUENCE [LARGE SCALE GENOMIC DNA]</scope>
    <source>
        <strain evidence="4 5">B17</strain>
    </source>
</reference>
<dbReference type="EMBL" id="RDRB01000001">
    <property type="protein sequence ID" value="ROU04082.1"/>
    <property type="molecule type" value="Genomic_DNA"/>
</dbReference>
<dbReference type="InterPro" id="IPR050565">
    <property type="entry name" value="LYPA1-2/EST-like"/>
</dbReference>
<dbReference type="RefSeq" id="WP_123640490.1">
    <property type="nucleotide sequence ID" value="NZ_ML119081.1"/>
</dbReference>
<sequence>MTRALEAHRREALSGETRSAVVFLHGYGANGADLIGLAEPLAEHLPDTMFLAPDAPEASIAAPGMLQWFPIPWIDGSSEEESRSGMVRAAADLDAFLDGVMVDEDLLPEQVALFGFSQGTMMALQVAPRREDAVAAVVAFSGRLLAPELLPDEAVSRPPVLLVHGDRDDVVPVEALPQAAEALQAAGWSEVYAHVQKGTGHGIAPDGLGVALAFLRERLGVAR</sequence>